<name>A0A2C9D5U0_9HYPH</name>
<protein>
    <submittedName>
        <fullName evidence="1">Uncharacterized protein</fullName>
    </submittedName>
</protein>
<dbReference type="EMBL" id="LT960614">
    <property type="protein sequence ID" value="SON55508.1"/>
    <property type="molecule type" value="Genomic_DNA"/>
</dbReference>
<dbReference type="KEGG" id="hdi:HDIA_1967"/>
<organism evidence="1 2">
    <name type="scientific">Hartmannibacter diazotrophicus</name>
    <dbReference type="NCBI Taxonomy" id="1482074"/>
    <lineage>
        <taxon>Bacteria</taxon>
        <taxon>Pseudomonadati</taxon>
        <taxon>Pseudomonadota</taxon>
        <taxon>Alphaproteobacteria</taxon>
        <taxon>Hyphomicrobiales</taxon>
        <taxon>Pleomorphomonadaceae</taxon>
        <taxon>Hartmannibacter</taxon>
    </lineage>
</organism>
<sequence>MTPVRPRAAGSVGASSAHEGLSAALFSKQFHAGKEASELGRVPLDFIHDDGIARTVGKDQFLLTRLECRLQILRPQTANCSVAVKASVGQFRQGQDNVDGFLFAAPKQQGRSFGRSARIPIHVQCNSPSLKYFRRVILRPWGDAGRPVSKPVVQNSISDQRFWPRWSSISKKILSKEKCRRAGKPIKSAGACKFYENEHCFVKTLIASVYHVSNWKYSWFPIKWYYGVVNSENQPESIASGCASRLEWMTPTWLPQSGTAEALA</sequence>
<gene>
    <name evidence="1" type="ORF">HDIA_1967</name>
</gene>
<accession>A0A2C9D5U0</accession>
<dbReference type="AlphaFoldDB" id="A0A2C9D5U0"/>
<dbReference type="Proteomes" id="UP000223606">
    <property type="component" value="Chromosome 1"/>
</dbReference>
<proteinExistence type="predicted"/>
<evidence type="ECO:0000313" key="2">
    <source>
        <dbReference type="Proteomes" id="UP000223606"/>
    </source>
</evidence>
<dbReference type="RefSeq" id="WP_157775469.1">
    <property type="nucleotide sequence ID" value="NZ_LT960614.1"/>
</dbReference>
<evidence type="ECO:0000313" key="1">
    <source>
        <dbReference type="EMBL" id="SON55508.1"/>
    </source>
</evidence>
<keyword evidence="2" id="KW-1185">Reference proteome</keyword>
<reference evidence="2" key="1">
    <citation type="submission" date="2017-09" db="EMBL/GenBank/DDBJ databases">
        <title>Genome sequence of Nannocystis excedens DSM 71.</title>
        <authorList>
            <person name="Blom J."/>
        </authorList>
    </citation>
    <scope>NUCLEOTIDE SEQUENCE [LARGE SCALE GENOMIC DNA]</scope>
    <source>
        <strain evidence="2">type strain: E19</strain>
    </source>
</reference>